<evidence type="ECO:0000313" key="7">
    <source>
        <dbReference type="Proteomes" id="UP000323537"/>
    </source>
</evidence>
<protein>
    <submittedName>
        <fullName evidence="6">HTH DNA binding domain-containing protein</fullName>
    </submittedName>
</protein>
<dbReference type="PANTHER" id="PTHR34236:SF1">
    <property type="entry name" value="DIMETHYL SULFOXIDE REDUCTASE TRANSCRIPTIONAL ACTIVATOR"/>
    <property type="match status" value="1"/>
</dbReference>
<keyword evidence="2" id="KW-0804">Transcription</keyword>
<name>A0A1I2Z2W5_9EURY</name>
<feature type="region of interest" description="Disordered" evidence="3">
    <location>
        <begin position="74"/>
        <end position="93"/>
    </location>
</feature>
<feature type="domain" description="HTH bat-type" evidence="4">
    <location>
        <begin position="180"/>
        <end position="230"/>
    </location>
</feature>
<dbReference type="RefSeq" id="WP_149782963.1">
    <property type="nucleotide sequence ID" value="NZ_BAAADP010000001.1"/>
</dbReference>
<dbReference type="EMBL" id="FOPZ01000001">
    <property type="protein sequence ID" value="SFH32134.1"/>
    <property type="molecule type" value="Genomic_DNA"/>
</dbReference>
<sequence>MRYVHVEFRFPPSIRHPMHDFLDCDEGWRSELLTWRRLDDGTLATLFRVTAPREPYLERLRAVDSIERFEIGPASGSAAADGDGDGSDGATAEGDETFYLRAHETLDGPLDAFLGAFLETEFLSVPPVVYRSEGRLALGVVGPPDQLRGALSALPDAIDVDVDRIGSYDGGSRLAGVEVTDRQAEALRAARRAGYYDVPRTGSVADVADALDCSSSTAGSHLRKAEAALVDAYLDG</sequence>
<dbReference type="PANTHER" id="PTHR34236">
    <property type="entry name" value="DIMETHYL SULFOXIDE REDUCTASE TRANSCRIPTIONAL ACTIVATOR"/>
    <property type="match status" value="1"/>
</dbReference>
<keyword evidence="1" id="KW-0805">Transcription regulation</keyword>
<dbReference type="Pfam" id="PF24278">
    <property type="entry name" value="HVO_0513_N"/>
    <property type="match status" value="1"/>
</dbReference>
<keyword evidence="7" id="KW-1185">Reference proteome</keyword>
<evidence type="ECO:0000256" key="1">
    <source>
        <dbReference type="ARBA" id="ARBA00023015"/>
    </source>
</evidence>
<gene>
    <name evidence="6" type="ORF">SAMN04488066_101167</name>
</gene>
<organism evidence="6 7">
    <name type="scientific">Halorubrum aquaticum</name>
    <dbReference type="NCBI Taxonomy" id="387340"/>
    <lineage>
        <taxon>Archaea</taxon>
        <taxon>Methanobacteriati</taxon>
        <taxon>Methanobacteriota</taxon>
        <taxon>Stenosarchaea group</taxon>
        <taxon>Halobacteria</taxon>
        <taxon>Halobacteriales</taxon>
        <taxon>Haloferacaceae</taxon>
        <taxon>Halorubrum</taxon>
    </lineage>
</organism>
<dbReference type="AlphaFoldDB" id="A0A1I2Z2W5"/>
<evidence type="ECO:0000313" key="6">
    <source>
        <dbReference type="EMBL" id="SFH32134.1"/>
    </source>
</evidence>
<reference evidence="6 7" key="1">
    <citation type="submission" date="2016-10" db="EMBL/GenBank/DDBJ databases">
        <authorList>
            <person name="Varghese N."/>
            <person name="Submissions S."/>
        </authorList>
    </citation>
    <scope>NUCLEOTIDE SEQUENCE [LARGE SCALE GENOMIC DNA]</scope>
    <source>
        <strain evidence="6 7">CGMCC 1.6377</strain>
    </source>
</reference>
<dbReference type="Proteomes" id="UP000323537">
    <property type="component" value="Unassembled WGS sequence"/>
</dbReference>
<accession>A0A1I2Z2W5</accession>
<evidence type="ECO:0000256" key="2">
    <source>
        <dbReference type="ARBA" id="ARBA00023163"/>
    </source>
</evidence>
<feature type="domain" description="HVO-0513-like N-terminal" evidence="5">
    <location>
        <begin position="16"/>
        <end position="168"/>
    </location>
</feature>
<dbReference type="InterPro" id="IPR007050">
    <property type="entry name" value="HTH_bacterioopsin"/>
</dbReference>
<proteinExistence type="predicted"/>
<evidence type="ECO:0000256" key="3">
    <source>
        <dbReference type="SAM" id="MobiDB-lite"/>
    </source>
</evidence>
<dbReference type="Pfam" id="PF04967">
    <property type="entry name" value="HTH_10"/>
    <property type="match status" value="1"/>
</dbReference>
<dbReference type="OrthoDB" id="27447at2157"/>
<evidence type="ECO:0000259" key="4">
    <source>
        <dbReference type="Pfam" id="PF04967"/>
    </source>
</evidence>
<evidence type="ECO:0000259" key="5">
    <source>
        <dbReference type="Pfam" id="PF24278"/>
    </source>
</evidence>
<dbReference type="InterPro" id="IPR056493">
    <property type="entry name" value="HVO_0513_N"/>
</dbReference>